<sequence length="69" mass="7553">MARLIARTANSVTGHITPPFNQEYSKVLEGDMPAKGEDVAVFIDIIGMPLTPLSYAGVARRSFRRAAIY</sequence>
<keyword evidence="2" id="KW-1185">Reference proteome</keyword>
<dbReference type="STRING" id="1774969.AUC69_09150"/>
<reference evidence="1 2" key="1">
    <citation type="journal article" date="2016" name="Environ. Microbiol.">
        <title>New Methyloceanibacter diversity from North Sea sediments includes methanotroph containing solely the soluble methane monooxygenase.</title>
        <authorList>
            <person name="Vekeman B."/>
            <person name="Kerckhof F.M."/>
            <person name="Cremers G."/>
            <person name="de Vos P."/>
            <person name="Vandamme P."/>
            <person name="Boon N."/>
            <person name="Op den Camp H.J."/>
            <person name="Heylen K."/>
        </authorList>
    </citation>
    <scope>NUCLEOTIDE SEQUENCE [LARGE SCALE GENOMIC DNA]</scope>
    <source>
        <strain evidence="1 2">R-67175</strain>
    </source>
</reference>
<evidence type="ECO:0000313" key="2">
    <source>
        <dbReference type="Proteomes" id="UP000094472"/>
    </source>
</evidence>
<dbReference type="Proteomes" id="UP000094472">
    <property type="component" value="Unassembled WGS sequence"/>
</dbReference>
<dbReference type="AlphaFoldDB" id="A0A1E3W1R4"/>
<dbReference type="EMBL" id="LPWF01000016">
    <property type="protein sequence ID" value="ODR99757.1"/>
    <property type="molecule type" value="Genomic_DNA"/>
</dbReference>
<accession>A0A1E3W1R4</accession>
<gene>
    <name evidence="1" type="ORF">AUC69_09150</name>
</gene>
<name>A0A1E3W1R4_9HYPH</name>
<protein>
    <submittedName>
        <fullName evidence="1">Uncharacterized protein</fullName>
    </submittedName>
</protein>
<dbReference type="OrthoDB" id="424374at2"/>
<organism evidence="1 2">
    <name type="scientific">Methyloceanibacter superfactus</name>
    <dbReference type="NCBI Taxonomy" id="1774969"/>
    <lineage>
        <taxon>Bacteria</taxon>
        <taxon>Pseudomonadati</taxon>
        <taxon>Pseudomonadota</taxon>
        <taxon>Alphaproteobacteria</taxon>
        <taxon>Hyphomicrobiales</taxon>
        <taxon>Hyphomicrobiaceae</taxon>
        <taxon>Methyloceanibacter</taxon>
    </lineage>
</organism>
<dbReference type="RefSeq" id="WP_069441299.1">
    <property type="nucleotide sequence ID" value="NZ_LPWF01000016.1"/>
</dbReference>
<comment type="caution">
    <text evidence="1">The sequence shown here is derived from an EMBL/GenBank/DDBJ whole genome shotgun (WGS) entry which is preliminary data.</text>
</comment>
<evidence type="ECO:0000313" key="1">
    <source>
        <dbReference type="EMBL" id="ODR99757.1"/>
    </source>
</evidence>
<proteinExistence type="predicted"/>